<dbReference type="InterPro" id="IPR036940">
    <property type="entry name" value="PI3/4_kinase_cat_sf"/>
</dbReference>
<dbReference type="Gene3D" id="3.30.1010.10">
    <property type="entry name" value="Phosphatidylinositol 3-kinase Catalytic Subunit, Chain A, domain 4"/>
    <property type="match status" value="1"/>
</dbReference>
<dbReference type="OrthoDB" id="381190at2759"/>
<dbReference type="Pfam" id="PF02260">
    <property type="entry name" value="FATC"/>
    <property type="match status" value="1"/>
</dbReference>
<sequence length="3076" mass="345353">MSKAKLSSFPPLSVVAVRFLIYHCAVQSRSHDSEMDKLAAVMKNACKLASTNFPIIDNLRAAHKAAIGALEDDIPARIAKKSNQTKRVKVIECLFHLKCPNGVTAVQRLNSRGTESGYSYFVFVTSCFILAARGSDILEFASDDDATHTFAILELFATKLEKQTQRYRQHKLTIRQVCLVLKMVCTFTSLASQLFGDRGDVIDMVKCVSLRALECAINVLPSEMILIHDYRLAIETLKVIDTVLSQTELVPVIPHKMYTSLLEKVNKVVHCGSVNAREGCVQVLKTLNSRSDVREVAGDVFEVSLDLILDPSHAVQDKIVADALCGVACQVLLDQNKKVAFRYASQPLHPSFVLADFESILHFFQSRQCDGGEWNRLCRRIMERVAPAKTLTNSDVLLGAIRQAAAWCVQNRLRSHFGGPAQTFASIERLLQEYSDWTQVLTGWTSPRDDEEKSCLAKSHNLTVWLMLEFVNFLEMCITRAVCATDLDHNNPDSEEYKTVLFFRTNKVVCDDWLNRIRPFLVEMSRHGASFELCRYHSHSMVVSCYSKFSRTMAAFASRGISEKHYDELKQAEKELDIALFSLCRIYCDAKDPDSIVGYEKWADSVSSALCSWYKQNRDIMGIHAEQCKMPLFRWLKALQYEAEMRYEDATTEYEALLQPILSATGTQYSSPDINVGQMLEFPMTYLRISSPVLLSCFRQCARCYVALHEWTKLRQFVAQFRELTEYLANYDRPIEEIQAIFNCSDLWSNEIETISNLEVQLNALTDGTTSESKCERDYDKQAAFALRMWNIFSDTDTGPAVVIHYSEKDSRHLKNDLVPLALQPFFWNGERIGKKAEEIILQMSNFYEKFRLSAEMSPTAAVARAVKLNPEVYDSVTWSQPFCSPVLASSSWDVQVGRADAYRLHLTNVARLARKQHNFNFARGLLRKAAAIEGMHNVVTAAVNYEKAKLLETMGMEDEGRRLLERQCETNLALLNISALTGQEIPALYSLLHLSTAFCKADSAELSSSTMSHLLQKSLTSVPNYDDQKLDDIDFESDIQCAAAYKCLQTAIMIASNSAKAWARYSHWCYGKGKQEMTRITEQNGYIHLESSDETEMNSLLDEIGVAEADRDRVIRSFCHFSENGEVISDRLDAFQRTCINLTSAGHVSNAVGRLVQLQQSCHCKSLRFFSLAARGYGKYFTVLLGDSNTSSPRQEMTMIALRLLGLLTTYGSERDVVSALDDVFLNGPVAPWSYVVPQLIARAHHPVVAVSSLVCLILKRLAHHSPHTIVYPAVVDSMEPQPSFSTLHEDRGSASNTFAAVLQELQKVSPGQVEGVRLLVSELRRVSILWDEAWVSTLMKLSTDISRRSNTLEKEAIRVERNGSLSIKDKRELAQRKLVALMKPILVPIERLWKETCGNAREQHAVSPHERKFLKEYGEMIEKAMTAFRDCCNPDIRVGPEALGIKTPQELWKPFADIIKALLNTSGRRDKLPLNDISPAMASTCRQLALTNMPGAFSGNMEPITINCVDSSVAVLRTKTKPKSLELIGSDGKTYKYLLKAREDLRLDERIMQFLRVTNDFLNADDAAASRDLSAQSYSVIPLSRNAGLIQMVPNVIPLFQVYTSRIEQQSSSGRTVQDSAATLSGQQQPPPATAQFYAKLKQHGISNASPNHRAQWPVPVLKQVFQELVAQRPRNVLQQEILLRSEDLRESWVKAARLSRSVAVMSALGYIVGLGDRHLDNILLCVNSGDIVHIDHNVCFDKGRKLKVPEVVPFRLTPMLQDALGFTGVEGRFRMAFETTLRVVRSDDVREALLTLFEVFVYSPLVEWIAEDKRQGRSGDLKARLEANVNLSLFLSRAEERRHDTISFGRQYEQFADTFFRILNESGVPFVILVEQRKQLLSIESEEQQVLNTLEKSEADLAAYQNALYAKRTEEEAASVRTKEITAKIAAFADECLTRHRQIEAWRHKSVAFAEASPEKDLHVVIEAIESASFEKVHATLSSALEQSLLAGQQKELLSAMKSKCQSVDADVKRLRFEIERLASCLIPYLSAYGYVRKEIDAYLDSEMKSLGKDIYFRWWSRCTECLRSLNCGRIEQTAFSSRLSSTPTEESVAESTTVLHRLNKMRLASKDNITDLRASREAGNGFSYVLQLDKLLQDIWGAICGVKLSNAQGQRLLKLAGASWIVKSMEEVGEKYGKMLSGPGGASPFTSVLSTSTTFQRVVTISHACLALLELVATPKGSMKRLRANELLSISHYDQSESFHEAVKSLHEFIGILNCVDSFAISLQEEILLHLDDRVVVEEILKTVEAELAAAGGARIIFEDVLGLSSDEAKCGLQPLLAKHITICRIFRAAIAVVKKIWLCLSALVRASVLTTEKAEEIKESSSEHWISLVLHILRSFTVKSDQPKREIEEAGVAIWSRFVSDVLSNSLVQLLRHYLSGILSSEWNFDLFKPCHESDENSNSEQESLRKRWTAFFNSQIPDILPSTLVNQPNEPPPQLQVLNVCKSVDELMSVCEEWWNRQWKLTQSELWTQRISSLRVRHERRLRYAAWLQSEPQTTSTISEVPGLTRIHLLTFLSSQVPYLNALLTDQAAVEANVLELAQKMDYFASGMVDVRVDQHAASESLHACVQSSYGKVLALFEYGRALADLVQGVSVIETSTGEPMPESENIELEVDIVGKSLLQSVSTTALELRAPREETDRMDVRVHELQDDLEHNRAKYDTLISKKRATEIEFRNICRENQNAVMEIANALSTNVKEMRRLLKGFDKFKTPRQKQLTTATTGSENVQFQPDIPDPSPSERPPSIASPSFSFMENDRLVKILLRSIRSVNHLQLLEDVLERHGDICANLRETVSQINGALREFDVHTDELLARGSRDKQAAGAMINRPSCSQTYLLFLLDLIEALQVVKREPQSVPGSVTILGALKDTPVSLLVMGRDLVRGCVKLFFEATEMADRLSSAQGGDPVTTMLPDEEDEADEDEDEDRNEATDSSAPALTSESGNSVALAVSSDSGSSSHDTTISTPRAIEEKSQYGLQVLKRIEEKLSGTVTEMTQGPSVLTVEQQASWLIDEATNTDNLCLMYEGWTPWI</sequence>
<dbReference type="InterPro" id="IPR003152">
    <property type="entry name" value="FATC_dom"/>
</dbReference>
<dbReference type="PROSITE" id="PS50290">
    <property type="entry name" value="PI3_4_KINASE_3"/>
    <property type="match status" value="1"/>
</dbReference>
<evidence type="ECO:0000256" key="1">
    <source>
        <dbReference type="ARBA" id="ARBA00023161"/>
    </source>
</evidence>
<dbReference type="EMBL" id="BSXW01000382">
    <property type="protein sequence ID" value="GMF20669.1"/>
    <property type="molecule type" value="Genomic_DNA"/>
</dbReference>
<evidence type="ECO:0000313" key="6">
    <source>
        <dbReference type="Proteomes" id="UP001165083"/>
    </source>
</evidence>
<feature type="region of interest" description="Disordered" evidence="2">
    <location>
        <begin position="2944"/>
        <end position="3014"/>
    </location>
</feature>
<comment type="caution">
    <text evidence="5">The sequence shown here is derived from an EMBL/GenBank/DDBJ whole genome shotgun (WGS) entry which is preliminary data.</text>
</comment>
<accession>A0A9W6WNL4</accession>
<feature type="compositionally biased region" description="Acidic residues" evidence="2">
    <location>
        <begin position="2958"/>
        <end position="2972"/>
    </location>
</feature>
<feature type="region of interest" description="Disordered" evidence="2">
    <location>
        <begin position="2760"/>
        <end position="2796"/>
    </location>
</feature>
<reference evidence="5" key="1">
    <citation type="submission" date="2023-04" db="EMBL/GenBank/DDBJ databases">
        <title>Phytophthora lilii NBRC 32176.</title>
        <authorList>
            <person name="Ichikawa N."/>
            <person name="Sato H."/>
            <person name="Tonouchi N."/>
        </authorList>
    </citation>
    <scope>NUCLEOTIDE SEQUENCE</scope>
    <source>
        <strain evidence="5">NBRC 32176</strain>
    </source>
</reference>
<gene>
    <name evidence="5" type="ORF">Plil01_000805200</name>
</gene>
<dbReference type="Pfam" id="PF00454">
    <property type="entry name" value="PI3_PI4_kinase"/>
    <property type="match status" value="1"/>
</dbReference>
<dbReference type="InterPro" id="IPR050517">
    <property type="entry name" value="DDR_Repair_Kinase"/>
</dbReference>
<dbReference type="PROSITE" id="PS51190">
    <property type="entry name" value="FATC"/>
    <property type="match status" value="1"/>
</dbReference>
<feature type="compositionally biased region" description="Low complexity" evidence="2">
    <location>
        <begin position="2996"/>
        <end position="3010"/>
    </location>
</feature>
<dbReference type="Gene3D" id="1.10.1070.11">
    <property type="entry name" value="Phosphatidylinositol 3-/4-kinase, catalytic domain"/>
    <property type="match status" value="1"/>
</dbReference>
<dbReference type="Pfam" id="PF15785">
    <property type="entry name" value="SMG1"/>
    <property type="match status" value="1"/>
</dbReference>
<proteinExistence type="predicted"/>
<dbReference type="PANTHER" id="PTHR11139">
    <property type="entry name" value="ATAXIA TELANGIECTASIA MUTATED ATM -RELATED"/>
    <property type="match status" value="1"/>
</dbReference>
<dbReference type="PANTHER" id="PTHR11139:SF71">
    <property type="entry name" value="SERINE_THREONINE-PROTEIN KINASE SMG1"/>
    <property type="match status" value="1"/>
</dbReference>
<protein>
    <submittedName>
        <fullName evidence="5">Unnamed protein product</fullName>
    </submittedName>
</protein>
<name>A0A9W6WNL4_9STRA</name>
<dbReference type="SMART" id="SM01343">
    <property type="entry name" value="FATC"/>
    <property type="match status" value="1"/>
</dbReference>
<evidence type="ECO:0000259" key="4">
    <source>
        <dbReference type="PROSITE" id="PS51190"/>
    </source>
</evidence>
<keyword evidence="6" id="KW-1185">Reference proteome</keyword>
<organism evidence="5 6">
    <name type="scientific">Phytophthora lilii</name>
    <dbReference type="NCBI Taxonomy" id="2077276"/>
    <lineage>
        <taxon>Eukaryota</taxon>
        <taxon>Sar</taxon>
        <taxon>Stramenopiles</taxon>
        <taxon>Oomycota</taxon>
        <taxon>Peronosporomycetes</taxon>
        <taxon>Peronosporales</taxon>
        <taxon>Peronosporaceae</taxon>
        <taxon>Phytophthora</taxon>
    </lineage>
</organism>
<dbReference type="InterPro" id="IPR011009">
    <property type="entry name" value="Kinase-like_dom_sf"/>
</dbReference>
<dbReference type="GO" id="GO:0005634">
    <property type="term" value="C:nucleus"/>
    <property type="evidence" value="ECO:0007669"/>
    <property type="project" value="TreeGrafter"/>
</dbReference>
<evidence type="ECO:0000256" key="2">
    <source>
        <dbReference type="SAM" id="MobiDB-lite"/>
    </source>
</evidence>
<dbReference type="GO" id="GO:0000184">
    <property type="term" value="P:nuclear-transcribed mRNA catabolic process, nonsense-mediated decay"/>
    <property type="evidence" value="ECO:0007669"/>
    <property type="project" value="UniProtKB-KW"/>
</dbReference>
<dbReference type="InterPro" id="IPR000403">
    <property type="entry name" value="PI3/4_kinase_cat_dom"/>
</dbReference>
<dbReference type="InterPro" id="IPR031559">
    <property type="entry name" value="SMG1"/>
</dbReference>
<evidence type="ECO:0000313" key="5">
    <source>
        <dbReference type="EMBL" id="GMF20669.1"/>
    </source>
</evidence>
<feature type="compositionally biased region" description="Polar residues" evidence="2">
    <location>
        <begin position="2761"/>
        <end position="2776"/>
    </location>
</feature>
<feature type="compositionally biased region" description="Polar residues" evidence="2">
    <location>
        <begin position="2976"/>
        <end position="2990"/>
    </location>
</feature>
<dbReference type="SMART" id="SM00146">
    <property type="entry name" value="PI3Kc"/>
    <property type="match status" value="1"/>
</dbReference>
<dbReference type="Proteomes" id="UP001165083">
    <property type="component" value="Unassembled WGS sequence"/>
</dbReference>
<dbReference type="SUPFAM" id="SSF56112">
    <property type="entry name" value="Protein kinase-like (PK-like)"/>
    <property type="match status" value="1"/>
</dbReference>
<feature type="domain" description="PI3K/PI4K catalytic" evidence="3">
    <location>
        <begin position="1511"/>
        <end position="1853"/>
    </location>
</feature>
<evidence type="ECO:0000259" key="3">
    <source>
        <dbReference type="PROSITE" id="PS50290"/>
    </source>
</evidence>
<dbReference type="GO" id="GO:0004674">
    <property type="term" value="F:protein serine/threonine kinase activity"/>
    <property type="evidence" value="ECO:0007669"/>
    <property type="project" value="InterPro"/>
</dbReference>
<keyword evidence="1" id="KW-0866">Nonsense-mediated mRNA decay</keyword>
<feature type="domain" description="FATC" evidence="4">
    <location>
        <begin position="3044"/>
        <end position="3076"/>
    </location>
</feature>